<evidence type="ECO:0000256" key="5">
    <source>
        <dbReference type="ARBA" id="ARBA00022840"/>
    </source>
</evidence>
<keyword evidence="4" id="KW-0418">Kinase</keyword>
<dbReference type="STRING" id="121845.A0A1S3DRT8"/>
<evidence type="ECO:0000256" key="7">
    <source>
        <dbReference type="ARBA" id="ARBA00048679"/>
    </source>
</evidence>
<comment type="catalytic activity">
    <reaction evidence="7">
        <text>L-seryl-[protein] + ATP = O-phospho-L-seryl-[protein] + ADP + H(+)</text>
        <dbReference type="Rhea" id="RHEA:17989"/>
        <dbReference type="Rhea" id="RHEA-COMP:9863"/>
        <dbReference type="Rhea" id="RHEA-COMP:11604"/>
        <dbReference type="ChEBI" id="CHEBI:15378"/>
        <dbReference type="ChEBI" id="CHEBI:29999"/>
        <dbReference type="ChEBI" id="CHEBI:30616"/>
        <dbReference type="ChEBI" id="CHEBI:83421"/>
        <dbReference type="ChEBI" id="CHEBI:456216"/>
        <dbReference type="EC" id="2.7.11.1"/>
    </reaction>
</comment>
<gene>
    <name evidence="10" type="primary">LOC103523205</name>
</gene>
<reference evidence="10" key="1">
    <citation type="submission" date="2025-08" db="UniProtKB">
        <authorList>
            <consortium name="RefSeq"/>
        </authorList>
    </citation>
    <scope>IDENTIFICATION</scope>
</reference>
<dbReference type="GO" id="GO:0005524">
    <property type="term" value="F:ATP binding"/>
    <property type="evidence" value="ECO:0007669"/>
    <property type="project" value="UniProtKB-KW"/>
</dbReference>
<proteinExistence type="predicted"/>
<dbReference type="AlphaFoldDB" id="A0A1S3DRT8"/>
<keyword evidence="3" id="KW-0547">Nucleotide-binding</keyword>
<dbReference type="InterPro" id="IPR000719">
    <property type="entry name" value="Prot_kinase_dom"/>
</dbReference>
<dbReference type="RefSeq" id="XP_008486492.2">
    <property type="nucleotide sequence ID" value="XM_008488270.2"/>
</dbReference>
<evidence type="ECO:0000313" key="9">
    <source>
        <dbReference type="Proteomes" id="UP000079169"/>
    </source>
</evidence>
<dbReference type="KEGG" id="dci:103523205"/>
<dbReference type="Proteomes" id="UP000079169">
    <property type="component" value="Unplaced"/>
</dbReference>
<dbReference type="PANTHER" id="PTHR24350">
    <property type="entry name" value="SERINE/THREONINE-PROTEIN KINASE IAL-RELATED"/>
    <property type="match status" value="1"/>
</dbReference>
<comment type="catalytic activity">
    <reaction evidence="6">
        <text>L-threonyl-[protein] + ATP = O-phospho-L-threonyl-[protein] + ADP + H(+)</text>
        <dbReference type="Rhea" id="RHEA:46608"/>
        <dbReference type="Rhea" id="RHEA-COMP:11060"/>
        <dbReference type="Rhea" id="RHEA-COMP:11605"/>
        <dbReference type="ChEBI" id="CHEBI:15378"/>
        <dbReference type="ChEBI" id="CHEBI:30013"/>
        <dbReference type="ChEBI" id="CHEBI:30616"/>
        <dbReference type="ChEBI" id="CHEBI:61977"/>
        <dbReference type="ChEBI" id="CHEBI:456216"/>
        <dbReference type="EC" id="2.7.11.1"/>
    </reaction>
</comment>
<name>A0A1S3DRT8_DIACI</name>
<feature type="non-terminal residue" evidence="10">
    <location>
        <position position="63"/>
    </location>
</feature>
<dbReference type="SUPFAM" id="SSF56112">
    <property type="entry name" value="Protein kinase-like (PK-like)"/>
    <property type="match status" value="1"/>
</dbReference>
<organism evidence="9 10">
    <name type="scientific">Diaphorina citri</name>
    <name type="common">Asian citrus psyllid</name>
    <dbReference type="NCBI Taxonomy" id="121845"/>
    <lineage>
        <taxon>Eukaryota</taxon>
        <taxon>Metazoa</taxon>
        <taxon>Ecdysozoa</taxon>
        <taxon>Arthropoda</taxon>
        <taxon>Hexapoda</taxon>
        <taxon>Insecta</taxon>
        <taxon>Pterygota</taxon>
        <taxon>Neoptera</taxon>
        <taxon>Paraneoptera</taxon>
        <taxon>Hemiptera</taxon>
        <taxon>Sternorrhyncha</taxon>
        <taxon>Psylloidea</taxon>
        <taxon>Psyllidae</taxon>
        <taxon>Diaphorininae</taxon>
        <taxon>Diaphorina</taxon>
    </lineage>
</organism>
<dbReference type="PaxDb" id="121845-A0A1S3DRT8"/>
<dbReference type="Pfam" id="PF00069">
    <property type="entry name" value="Pkinase"/>
    <property type="match status" value="1"/>
</dbReference>
<keyword evidence="5" id="KW-0067">ATP-binding</keyword>
<evidence type="ECO:0000259" key="8">
    <source>
        <dbReference type="PROSITE" id="PS50011"/>
    </source>
</evidence>
<feature type="domain" description="Protein kinase" evidence="8">
    <location>
        <begin position="1"/>
        <end position="63"/>
    </location>
</feature>
<dbReference type="PROSITE" id="PS50011">
    <property type="entry name" value="PROTEIN_KINASE_DOM"/>
    <property type="match status" value="1"/>
</dbReference>
<keyword evidence="9" id="KW-1185">Reference proteome</keyword>
<evidence type="ECO:0000256" key="6">
    <source>
        <dbReference type="ARBA" id="ARBA00047899"/>
    </source>
</evidence>
<dbReference type="GeneID" id="103523205"/>
<sequence>MVKGTEHGPNVDIWSLGVLCYELLVGHPPFEAASYEETYARILKAKYTFPEYVSSPARDLIEK</sequence>
<dbReference type="InterPro" id="IPR030616">
    <property type="entry name" value="Aur-like"/>
</dbReference>
<protein>
    <submittedName>
        <fullName evidence="10">Aurora kinase A-like</fullName>
    </submittedName>
</protein>
<keyword evidence="2" id="KW-0808">Transferase</keyword>
<evidence type="ECO:0000256" key="1">
    <source>
        <dbReference type="ARBA" id="ARBA00022527"/>
    </source>
</evidence>
<evidence type="ECO:0000313" key="10">
    <source>
        <dbReference type="RefSeq" id="XP_008486492.2"/>
    </source>
</evidence>
<accession>A0A1S3DRT8</accession>
<evidence type="ECO:0000256" key="3">
    <source>
        <dbReference type="ARBA" id="ARBA00022741"/>
    </source>
</evidence>
<keyword evidence="1" id="KW-0723">Serine/threonine-protein kinase</keyword>
<evidence type="ECO:0000256" key="2">
    <source>
        <dbReference type="ARBA" id="ARBA00022679"/>
    </source>
</evidence>
<dbReference type="Gene3D" id="1.10.510.10">
    <property type="entry name" value="Transferase(Phosphotransferase) domain 1"/>
    <property type="match status" value="1"/>
</dbReference>
<dbReference type="GO" id="GO:0004674">
    <property type="term" value="F:protein serine/threonine kinase activity"/>
    <property type="evidence" value="ECO:0007669"/>
    <property type="project" value="UniProtKB-KW"/>
</dbReference>
<dbReference type="InterPro" id="IPR011009">
    <property type="entry name" value="Kinase-like_dom_sf"/>
</dbReference>
<evidence type="ECO:0000256" key="4">
    <source>
        <dbReference type="ARBA" id="ARBA00022777"/>
    </source>
</evidence>